<organism evidence="9 10">
    <name type="scientific">Pelagicoccus mobilis</name>
    <dbReference type="NCBI Taxonomy" id="415221"/>
    <lineage>
        <taxon>Bacteria</taxon>
        <taxon>Pseudomonadati</taxon>
        <taxon>Verrucomicrobiota</taxon>
        <taxon>Opitutia</taxon>
        <taxon>Puniceicoccales</taxon>
        <taxon>Pelagicoccaceae</taxon>
        <taxon>Pelagicoccus</taxon>
    </lineage>
</organism>
<dbReference type="InterPro" id="IPR005467">
    <property type="entry name" value="His_kinase_dom"/>
</dbReference>
<feature type="modified residue" description="4-aspartylphosphate" evidence="6">
    <location>
        <position position="462"/>
    </location>
</feature>
<evidence type="ECO:0000259" key="8">
    <source>
        <dbReference type="PROSITE" id="PS50110"/>
    </source>
</evidence>
<dbReference type="InterPro" id="IPR003661">
    <property type="entry name" value="HisK_dim/P_dom"/>
</dbReference>
<dbReference type="InterPro" id="IPR001789">
    <property type="entry name" value="Sig_transdc_resp-reg_receiver"/>
</dbReference>
<evidence type="ECO:0000256" key="2">
    <source>
        <dbReference type="ARBA" id="ARBA00012438"/>
    </source>
</evidence>
<keyword evidence="4" id="KW-0808">Transferase</keyword>
<evidence type="ECO:0000256" key="6">
    <source>
        <dbReference type="PROSITE-ProRule" id="PRU00169"/>
    </source>
</evidence>
<dbReference type="CDD" id="cd17546">
    <property type="entry name" value="REC_hyHK_CKI1_RcsC-like"/>
    <property type="match status" value="1"/>
</dbReference>
<evidence type="ECO:0000256" key="5">
    <source>
        <dbReference type="ARBA" id="ARBA00022777"/>
    </source>
</evidence>
<evidence type="ECO:0000313" key="10">
    <source>
        <dbReference type="Proteomes" id="UP000617628"/>
    </source>
</evidence>
<evidence type="ECO:0000256" key="4">
    <source>
        <dbReference type="ARBA" id="ARBA00022679"/>
    </source>
</evidence>
<dbReference type="PROSITE" id="PS50109">
    <property type="entry name" value="HIS_KIN"/>
    <property type="match status" value="1"/>
</dbReference>
<dbReference type="AlphaFoldDB" id="A0A934RT12"/>
<evidence type="ECO:0000313" key="9">
    <source>
        <dbReference type="EMBL" id="MBK1876332.1"/>
    </source>
</evidence>
<proteinExistence type="predicted"/>
<dbReference type="PROSITE" id="PS50110">
    <property type="entry name" value="RESPONSE_REGULATORY"/>
    <property type="match status" value="2"/>
</dbReference>
<dbReference type="Gene3D" id="3.40.50.2300">
    <property type="match status" value="2"/>
</dbReference>
<dbReference type="PANTHER" id="PTHR43047">
    <property type="entry name" value="TWO-COMPONENT HISTIDINE PROTEIN KINASE"/>
    <property type="match status" value="1"/>
</dbReference>
<dbReference type="Gene3D" id="1.10.287.130">
    <property type="match status" value="1"/>
</dbReference>
<reference evidence="9" key="1">
    <citation type="submission" date="2021-01" db="EMBL/GenBank/DDBJ databases">
        <title>Modified the classification status of verrucomicrobia.</title>
        <authorList>
            <person name="Feng X."/>
        </authorList>
    </citation>
    <scope>NUCLEOTIDE SEQUENCE</scope>
    <source>
        <strain evidence="9">KCTC 13126</strain>
    </source>
</reference>
<evidence type="ECO:0000256" key="3">
    <source>
        <dbReference type="ARBA" id="ARBA00022553"/>
    </source>
</evidence>
<name>A0A934RT12_9BACT</name>
<dbReference type="EC" id="2.7.13.3" evidence="2"/>
<dbReference type="SMART" id="SM00388">
    <property type="entry name" value="HisKA"/>
    <property type="match status" value="1"/>
</dbReference>
<dbReference type="Pfam" id="PF00512">
    <property type="entry name" value="HisKA"/>
    <property type="match status" value="1"/>
</dbReference>
<feature type="domain" description="Histidine kinase" evidence="7">
    <location>
        <begin position="167"/>
        <end position="384"/>
    </location>
</feature>
<dbReference type="InterPro" id="IPR011006">
    <property type="entry name" value="CheY-like_superfamily"/>
</dbReference>
<evidence type="ECO:0000259" key="7">
    <source>
        <dbReference type="PROSITE" id="PS50109"/>
    </source>
</evidence>
<dbReference type="SMART" id="SM00387">
    <property type="entry name" value="HATPase_c"/>
    <property type="match status" value="1"/>
</dbReference>
<dbReference type="Pfam" id="PF02518">
    <property type="entry name" value="HATPase_c"/>
    <property type="match status" value="1"/>
</dbReference>
<dbReference type="RefSeq" id="WP_200354547.1">
    <property type="nucleotide sequence ID" value="NZ_JAENIL010000008.1"/>
</dbReference>
<feature type="domain" description="Response regulatory" evidence="8">
    <location>
        <begin position="20"/>
        <end position="137"/>
    </location>
</feature>
<dbReference type="EMBL" id="JAENIL010000008">
    <property type="protein sequence ID" value="MBK1876332.1"/>
    <property type="molecule type" value="Genomic_DNA"/>
</dbReference>
<keyword evidence="10" id="KW-1185">Reference proteome</keyword>
<dbReference type="CDD" id="cd00156">
    <property type="entry name" value="REC"/>
    <property type="match status" value="1"/>
</dbReference>
<dbReference type="InterPro" id="IPR003594">
    <property type="entry name" value="HATPase_dom"/>
</dbReference>
<keyword evidence="5" id="KW-0418">Kinase</keyword>
<protein>
    <recommendedName>
        <fullName evidence="2">histidine kinase</fullName>
        <ecNumber evidence="2">2.7.13.3</ecNumber>
    </recommendedName>
</protein>
<dbReference type="Gene3D" id="3.30.565.10">
    <property type="entry name" value="Histidine kinase-like ATPase, C-terminal domain"/>
    <property type="match status" value="1"/>
</dbReference>
<dbReference type="SMART" id="SM00448">
    <property type="entry name" value="REC"/>
    <property type="match status" value="2"/>
</dbReference>
<sequence length="538" mass="59471">MRKQETIRTGSVNFEIGQKKILLVEDNESDARLVEVMLERTAEAGLFQMVRARTLREARALCGEHCFTVVLLDLGLSDSFGIETLEAILPVAKCAVIVLSGMNDEELAINALNCGAQDYLMKDELRERSISRSIRYAIERYRLSQELEREKRKAEAASRAKSEFLAVMSHEFRTPMNGIIGGLEILKSNKGAGASEEIVEMMGECAFNQLELINDVLDLSKIESNSLELDMGPVCLSDVIQSTLSTLSFKASSKSIGLDTEVDDDVPAVFRSDARRVRQILLNLVGNAVKFTDEGRVLLRVQVDTGGKVHFSVSDTGIGIERSLLSSIFEPFVQAESSKDRKYQGTGLGLAICRRLCGILGGDIWVESEEGVGSTFHFTVKVETLDLERDVEESSNQVVAGGDRTLAEVCPLRVLVVDDNDSSRFVLEKAFARLGYHPEFAGDGKEAISKATQGTFDLILMDLQLPKIDGFEATHRIFEIAEMARSKPFISAMKSSALQRANNEEMAEDWDGMMTKPILDSELESMIKSVYAKRAYSA</sequence>
<comment type="catalytic activity">
    <reaction evidence="1">
        <text>ATP + protein L-histidine = ADP + protein N-phospho-L-histidine.</text>
        <dbReference type="EC" id="2.7.13.3"/>
    </reaction>
</comment>
<feature type="modified residue" description="4-aspartylphosphate" evidence="6">
    <location>
        <position position="73"/>
    </location>
</feature>
<keyword evidence="3 6" id="KW-0597">Phosphoprotein</keyword>
<dbReference type="InterPro" id="IPR036097">
    <property type="entry name" value="HisK_dim/P_sf"/>
</dbReference>
<dbReference type="SUPFAM" id="SSF52172">
    <property type="entry name" value="CheY-like"/>
    <property type="match status" value="2"/>
</dbReference>
<dbReference type="CDD" id="cd16922">
    <property type="entry name" value="HATPase_EvgS-ArcB-TorS-like"/>
    <property type="match status" value="1"/>
</dbReference>
<evidence type="ECO:0000256" key="1">
    <source>
        <dbReference type="ARBA" id="ARBA00000085"/>
    </source>
</evidence>
<dbReference type="CDD" id="cd00082">
    <property type="entry name" value="HisKA"/>
    <property type="match status" value="1"/>
</dbReference>
<dbReference type="InterPro" id="IPR036890">
    <property type="entry name" value="HATPase_C_sf"/>
</dbReference>
<dbReference type="PRINTS" id="PR00344">
    <property type="entry name" value="BCTRLSENSOR"/>
</dbReference>
<comment type="caution">
    <text evidence="9">The sequence shown here is derived from an EMBL/GenBank/DDBJ whole genome shotgun (WGS) entry which is preliminary data.</text>
</comment>
<dbReference type="Pfam" id="PF00072">
    <property type="entry name" value="Response_reg"/>
    <property type="match status" value="2"/>
</dbReference>
<dbReference type="SUPFAM" id="SSF47384">
    <property type="entry name" value="Homodimeric domain of signal transducing histidine kinase"/>
    <property type="match status" value="1"/>
</dbReference>
<gene>
    <name evidence="9" type="ORF">JIN87_05595</name>
</gene>
<feature type="domain" description="Response regulatory" evidence="8">
    <location>
        <begin position="413"/>
        <end position="531"/>
    </location>
</feature>
<dbReference type="GO" id="GO:0000155">
    <property type="term" value="F:phosphorelay sensor kinase activity"/>
    <property type="evidence" value="ECO:0007669"/>
    <property type="project" value="InterPro"/>
</dbReference>
<dbReference type="FunFam" id="3.30.565.10:FF:000010">
    <property type="entry name" value="Sensor histidine kinase RcsC"/>
    <property type="match status" value="1"/>
</dbReference>
<accession>A0A934RT12</accession>
<dbReference type="InterPro" id="IPR004358">
    <property type="entry name" value="Sig_transdc_His_kin-like_C"/>
</dbReference>
<dbReference type="Proteomes" id="UP000617628">
    <property type="component" value="Unassembled WGS sequence"/>
</dbReference>
<dbReference type="SUPFAM" id="SSF55874">
    <property type="entry name" value="ATPase domain of HSP90 chaperone/DNA topoisomerase II/histidine kinase"/>
    <property type="match status" value="1"/>
</dbReference>